<organism evidence="1 2">
    <name type="scientific">Paenibacillus ferrarius</name>
    <dbReference type="NCBI Taxonomy" id="1469647"/>
    <lineage>
        <taxon>Bacteria</taxon>
        <taxon>Bacillati</taxon>
        <taxon>Bacillota</taxon>
        <taxon>Bacilli</taxon>
        <taxon>Bacillales</taxon>
        <taxon>Paenibacillaceae</taxon>
        <taxon>Paenibacillus</taxon>
    </lineage>
</organism>
<dbReference type="EMBL" id="MBTG01000001">
    <property type="protein sequence ID" value="OPH61733.1"/>
    <property type="molecule type" value="Genomic_DNA"/>
</dbReference>
<dbReference type="Proteomes" id="UP000190626">
    <property type="component" value="Unassembled WGS sequence"/>
</dbReference>
<evidence type="ECO:0000313" key="1">
    <source>
        <dbReference type="EMBL" id="OPH61733.1"/>
    </source>
</evidence>
<reference evidence="2" key="1">
    <citation type="submission" date="2016-07" db="EMBL/GenBank/DDBJ databases">
        <authorList>
            <person name="Florea S."/>
            <person name="Webb J.S."/>
            <person name="Jaromczyk J."/>
            <person name="Schardl C.L."/>
        </authorList>
    </citation>
    <scope>NUCLEOTIDE SEQUENCE [LARGE SCALE GENOMIC DNA]</scope>
    <source>
        <strain evidence="2">CY1</strain>
    </source>
</reference>
<gene>
    <name evidence="1" type="ORF">BC351_00385</name>
</gene>
<keyword evidence="2" id="KW-1185">Reference proteome</keyword>
<evidence type="ECO:0000313" key="2">
    <source>
        <dbReference type="Proteomes" id="UP000190626"/>
    </source>
</evidence>
<sequence length="78" mass="8977">MPNGHNIPINVILLPDLIDEYESLVDVYVEIINECKSSTEVRAALKMIVEEAEELNTKKVFVHLIQSLAELMDYKLKY</sequence>
<name>A0A1V4HTA6_9BACL</name>
<protein>
    <submittedName>
        <fullName evidence="1">Uncharacterized protein</fullName>
    </submittedName>
</protein>
<accession>A0A1V4HTA6</accession>
<comment type="caution">
    <text evidence="1">The sequence shown here is derived from an EMBL/GenBank/DDBJ whole genome shotgun (WGS) entry which is preliminary data.</text>
</comment>
<dbReference type="AlphaFoldDB" id="A0A1V4HTA6"/>
<proteinExistence type="predicted"/>
<dbReference type="STRING" id="1469647.BC351_00385"/>
<dbReference type="RefSeq" id="WP_079408729.1">
    <property type="nucleotide sequence ID" value="NZ_MBTG01000001.1"/>
</dbReference>
<dbReference type="OrthoDB" id="9962437at2"/>